<name>A0A140WZ91_ECOLX</name>
<organism evidence="1">
    <name type="scientific">Escherichia coli ACN001</name>
    <dbReference type="NCBI Taxonomy" id="1311757"/>
    <lineage>
        <taxon>Bacteria</taxon>
        <taxon>Pseudomonadati</taxon>
        <taxon>Pseudomonadota</taxon>
        <taxon>Gammaproteobacteria</taxon>
        <taxon>Enterobacterales</taxon>
        <taxon>Enterobacteriaceae</taxon>
        <taxon>Escherichia</taxon>
    </lineage>
</organism>
<keyword evidence="1" id="KW-0614">Plasmid</keyword>
<proteinExistence type="predicted"/>
<geneLocation type="plasmid" evidence="1">
    <name>pACN001-F</name>
</geneLocation>
<protein>
    <submittedName>
        <fullName evidence="1">Uncharacterized protein</fullName>
    </submittedName>
</protein>
<dbReference type="AlphaFoldDB" id="A0A140WZ91"/>
<evidence type="ECO:0000313" key="1">
    <source>
        <dbReference type="EMBL" id="AHF23467.1"/>
    </source>
</evidence>
<accession>A0A140WZ91</accession>
<sequence>MHHSLMQTAEAGRSPARSQFLMIKSDFNMKRRESANGF</sequence>
<gene>
    <name evidence="1" type="ORF">J444_pF114</name>
</gene>
<reference evidence="1" key="1">
    <citation type="journal article" date="2014" name="J Glob Antimicrob Resist">
        <title>Plasmid-mediated multidrug resistance and virulence in an avian pathogenic Escherichia coli strain isolated in China.</title>
        <authorList>
            <person name="Wang X."/>
            <person name="Hao H."/>
            <person name="Xu Z."/>
            <person name="Zheng H."/>
            <person name="Liu C."/>
            <person name="Wei L."/>
            <person name="Zhang R."/>
            <person name="Bi D."/>
            <person name="Chen H."/>
            <person name="Tan C."/>
        </authorList>
    </citation>
    <scope>NUCLEOTIDE SEQUENCE</scope>
    <source>
        <strain evidence="1">ACN001</strain>
        <plasmid evidence="1">pACN001-F</plasmid>
    </source>
</reference>
<dbReference type="EMBL" id="KC853439">
    <property type="protein sequence ID" value="AHF23467.1"/>
    <property type="molecule type" value="Genomic_DNA"/>
</dbReference>